<accession>A0A9W8XAD6</accession>
<dbReference type="InterPro" id="IPR001650">
    <property type="entry name" value="Helicase_C-like"/>
</dbReference>
<reference evidence="17" key="1">
    <citation type="submission" date="2022-10" db="EMBL/GenBank/DDBJ databases">
        <title>Tapping the CABI collections for fungal endophytes: first genome assemblies for Collariella, Neodidymelliopsis, Ascochyta clinopodiicola, Didymella pomorum, Didymosphaeria variabile, Neocosmospora piperis and Neocucurbitaria cava.</title>
        <authorList>
            <person name="Hill R."/>
        </authorList>
    </citation>
    <scope>NUCLEOTIDE SEQUENCE</scope>
    <source>
        <strain evidence="17">IMI 356815</strain>
    </source>
</reference>
<evidence type="ECO:0000256" key="2">
    <source>
        <dbReference type="ARBA" id="ARBA00004123"/>
    </source>
</evidence>
<dbReference type="InterPro" id="IPR014001">
    <property type="entry name" value="Helicase_ATP-bd"/>
</dbReference>
<dbReference type="GO" id="GO:0043138">
    <property type="term" value="F:3'-5' DNA helicase activity"/>
    <property type="evidence" value="ECO:0007669"/>
    <property type="project" value="InterPro"/>
</dbReference>
<dbReference type="GO" id="GO:0005634">
    <property type="term" value="C:nucleus"/>
    <property type="evidence" value="ECO:0007669"/>
    <property type="project" value="UniProtKB-SubCell"/>
</dbReference>
<keyword evidence="7 17" id="KW-0378">Hydrolase</keyword>
<feature type="compositionally biased region" description="Acidic residues" evidence="14">
    <location>
        <begin position="30"/>
        <end position="43"/>
    </location>
</feature>
<dbReference type="InterPro" id="IPR027417">
    <property type="entry name" value="P-loop_NTPase"/>
</dbReference>
<evidence type="ECO:0000256" key="8">
    <source>
        <dbReference type="ARBA" id="ARBA00022806"/>
    </source>
</evidence>
<dbReference type="CDD" id="cd18801">
    <property type="entry name" value="SF2_C_FANCM_Hef"/>
    <property type="match status" value="1"/>
</dbReference>
<evidence type="ECO:0000256" key="14">
    <source>
        <dbReference type="SAM" id="MobiDB-lite"/>
    </source>
</evidence>
<feature type="compositionally biased region" description="Acidic residues" evidence="14">
    <location>
        <begin position="97"/>
        <end position="108"/>
    </location>
</feature>
<dbReference type="Pfam" id="PF04851">
    <property type="entry name" value="ResIII"/>
    <property type="match status" value="1"/>
</dbReference>
<dbReference type="CDD" id="cd12091">
    <property type="entry name" value="FANCM_ID"/>
    <property type="match status" value="1"/>
</dbReference>
<comment type="catalytic activity">
    <reaction evidence="12 13">
        <text>ATP + H2O = ADP + phosphate + H(+)</text>
        <dbReference type="Rhea" id="RHEA:13065"/>
        <dbReference type="ChEBI" id="CHEBI:15377"/>
        <dbReference type="ChEBI" id="CHEBI:15378"/>
        <dbReference type="ChEBI" id="CHEBI:30616"/>
        <dbReference type="ChEBI" id="CHEBI:43474"/>
        <dbReference type="ChEBI" id="CHEBI:456216"/>
        <dbReference type="EC" id="3.6.4.12"/>
    </reaction>
</comment>
<dbReference type="GeneID" id="80915148"/>
<proteinExistence type="inferred from homology"/>
<feature type="compositionally biased region" description="Polar residues" evidence="14">
    <location>
        <begin position="237"/>
        <end position="250"/>
    </location>
</feature>
<dbReference type="CDD" id="cd18033">
    <property type="entry name" value="DEXDc_FANCM"/>
    <property type="match status" value="1"/>
</dbReference>
<comment type="subcellular location">
    <subcellularLocation>
        <location evidence="2 13">Nucleus</location>
    </subcellularLocation>
</comment>
<feature type="region of interest" description="Disordered" evidence="14">
    <location>
        <begin position="909"/>
        <end position="938"/>
    </location>
</feature>
<dbReference type="OrthoDB" id="164902at2759"/>
<comment type="subunit">
    <text evidence="4 13">Interacts with the MHF histone-fold complex to form the FANCM-MHF complex.</text>
</comment>
<feature type="region of interest" description="Disordered" evidence="14">
    <location>
        <begin position="1298"/>
        <end position="1365"/>
    </location>
</feature>
<feature type="compositionally biased region" description="Basic residues" evidence="14">
    <location>
        <begin position="1135"/>
        <end position="1144"/>
    </location>
</feature>
<keyword evidence="11" id="KW-0539">Nucleus</keyword>
<evidence type="ECO:0000256" key="5">
    <source>
        <dbReference type="ARBA" id="ARBA00022741"/>
    </source>
</evidence>
<organism evidence="17 18">
    <name type="scientific">Didymosphaeria variabile</name>
    <dbReference type="NCBI Taxonomy" id="1932322"/>
    <lineage>
        <taxon>Eukaryota</taxon>
        <taxon>Fungi</taxon>
        <taxon>Dikarya</taxon>
        <taxon>Ascomycota</taxon>
        <taxon>Pezizomycotina</taxon>
        <taxon>Dothideomycetes</taxon>
        <taxon>Pleosporomycetidae</taxon>
        <taxon>Pleosporales</taxon>
        <taxon>Massarineae</taxon>
        <taxon>Didymosphaeriaceae</taxon>
        <taxon>Didymosphaeria</taxon>
    </lineage>
</organism>
<feature type="domain" description="Helicase ATP-binding" evidence="15">
    <location>
        <begin position="377"/>
        <end position="545"/>
    </location>
</feature>
<dbReference type="SMART" id="SM00487">
    <property type="entry name" value="DEXDc"/>
    <property type="match status" value="1"/>
</dbReference>
<dbReference type="PANTHER" id="PTHR14025:SF20">
    <property type="entry name" value="FANCONI ANEMIA GROUP M PROTEIN"/>
    <property type="match status" value="1"/>
</dbReference>
<dbReference type="GO" id="GO:0009378">
    <property type="term" value="F:four-way junction helicase activity"/>
    <property type="evidence" value="ECO:0007669"/>
    <property type="project" value="TreeGrafter"/>
</dbReference>
<feature type="region of interest" description="Disordered" evidence="14">
    <location>
        <begin position="1085"/>
        <end position="1238"/>
    </location>
</feature>
<feature type="domain" description="Helicase C-terminal" evidence="16">
    <location>
        <begin position="718"/>
        <end position="885"/>
    </location>
</feature>
<dbReference type="InterPro" id="IPR044749">
    <property type="entry name" value="FANCM_DEXDc"/>
</dbReference>
<evidence type="ECO:0000256" key="9">
    <source>
        <dbReference type="ARBA" id="ARBA00022840"/>
    </source>
</evidence>
<keyword evidence="10" id="KW-0234">DNA repair</keyword>
<evidence type="ECO:0000256" key="1">
    <source>
        <dbReference type="ARBA" id="ARBA00003813"/>
    </source>
</evidence>
<dbReference type="PANTHER" id="PTHR14025">
    <property type="entry name" value="FANCONI ANEMIA GROUP M FANCM FAMILY MEMBER"/>
    <property type="match status" value="1"/>
</dbReference>
<evidence type="ECO:0000259" key="15">
    <source>
        <dbReference type="PROSITE" id="PS51192"/>
    </source>
</evidence>
<dbReference type="Gene3D" id="3.40.50.300">
    <property type="entry name" value="P-loop containing nucleotide triphosphate hydrolases"/>
    <property type="match status" value="2"/>
</dbReference>
<evidence type="ECO:0000256" key="13">
    <source>
        <dbReference type="RuleBase" id="RU367027"/>
    </source>
</evidence>
<feature type="region of interest" description="Disordered" evidence="14">
    <location>
        <begin position="1"/>
        <end position="201"/>
    </location>
</feature>
<keyword evidence="6" id="KW-0227">DNA damage</keyword>
<dbReference type="PROSITE" id="PS51192">
    <property type="entry name" value="HELICASE_ATP_BIND_1"/>
    <property type="match status" value="1"/>
</dbReference>
<evidence type="ECO:0000256" key="6">
    <source>
        <dbReference type="ARBA" id="ARBA00022763"/>
    </source>
</evidence>
<evidence type="ECO:0000259" key="16">
    <source>
        <dbReference type="PROSITE" id="PS51194"/>
    </source>
</evidence>
<keyword evidence="8 17" id="KW-0347">Helicase</keyword>
<gene>
    <name evidence="17" type="primary">MPH1</name>
    <name evidence="17" type="ORF">N0V89_011618</name>
</gene>
<dbReference type="RefSeq" id="XP_056065650.1">
    <property type="nucleotide sequence ID" value="XM_056220347.1"/>
</dbReference>
<dbReference type="GO" id="GO:0016787">
    <property type="term" value="F:hydrolase activity"/>
    <property type="evidence" value="ECO:0007669"/>
    <property type="project" value="UniProtKB-KW"/>
</dbReference>
<dbReference type="GO" id="GO:0000400">
    <property type="term" value="F:four-way junction DNA binding"/>
    <property type="evidence" value="ECO:0007669"/>
    <property type="project" value="TreeGrafter"/>
</dbReference>
<dbReference type="EMBL" id="JAPEUX010000009">
    <property type="protein sequence ID" value="KAJ4345486.1"/>
    <property type="molecule type" value="Genomic_DNA"/>
</dbReference>
<evidence type="ECO:0000256" key="7">
    <source>
        <dbReference type="ARBA" id="ARBA00022801"/>
    </source>
</evidence>
<evidence type="ECO:0000256" key="4">
    <source>
        <dbReference type="ARBA" id="ARBA00011390"/>
    </source>
</evidence>
<feature type="compositionally biased region" description="Basic residues" evidence="14">
    <location>
        <begin position="919"/>
        <end position="931"/>
    </location>
</feature>
<keyword evidence="5" id="KW-0547">Nucleotide-binding</keyword>
<dbReference type="EC" id="3.6.4.12" evidence="13"/>
<evidence type="ECO:0000256" key="3">
    <source>
        <dbReference type="ARBA" id="ARBA00009889"/>
    </source>
</evidence>
<dbReference type="FunFam" id="3.40.50.300:FF:000861">
    <property type="entry name" value="Fanconi anemia, complementation group M"/>
    <property type="match status" value="1"/>
</dbReference>
<dbReference type="Proteomes" id="UP001140513">
    <property type="component" value="Unassembled WGS sequence"/>
</dbReference>
<feature type="compositionally biased region" description="Basic residues" evidence="14">
    <location>
        <begin position="1099"/>
        <end position="1108"/>
    </location>
</feature>
<keyword evidence="18" id="KW-1185">Reference proteome</keyword>
<dbReference type="Pfam" id="PF00271">
    <property type="entry name" value="Helicase_C"/>
    <property type="match status" value="1"/>
</dbReference>
<protein>
    <recommendedName>
        <fullName evidence="13">ATP-dependent DNA helicase</fullName>
        <ecNumber evidence="13">3.6.4.12</ecNumber>
    </recommendedName>
</protein>
<dbReference type="PROSITE" id="PS51194">
    <property type="entry name" value="HELICASE_CTER"/>
    <property type="match status" value="1"/>
</dbReference>
<keyword evidence="9" id="KW-0067">ATP-binding</keyword>
<dbReference type="SMART" id="SM00490">
    <property type="entry name" value="HELICc"/>
    <property type="match status" value="1"/>
</dbReference>
<dbReference type="InterPro" id="IPR006935">
    <property type="entry name" value="Helicase/UvrB_N"/>
</dbReference>
<evidence type="ECO:0000313" key="17">
    <source>
        <dbReference type="EMBL" id="KAJ4345486.1"/>
    </source>
</evidence>
<dbReference type="GO" id="GO:0005524">
    <property type="term" value="F:ATP binding"/>
    <property type="evidence" value="ECO:0007669"/>
    <property type="project" value="UniProtKB-UniRule"/>
</dbReference>
<feature type="region of interest" description="Disordered" evidence="14">
    <location>
        <begin position="232"/>
        <end position="262"/>
    </location>
</feature>
<dbReference type="Gene3D" id="1.20.1320.20">
    <property type="entry name" value="hef helicase domain"/>
    <property type="match status" value="1"/>
</dbReference>
<dbReference type="GO" id="GO:0036297">
    <property type="term" value="P:interstrand cross-link repair"/>
    <property type="evidence" value="ECO:0007669"/>
    <property type="project" value="UniProtKB-ARBA"/>
</dbReference>
<dbReference type="SUPFAM" id="SSF52540">
    <property type="entry name" value="P-loop containing nucleoside triphosphate hydrolases"/>
    <property type="match status" value="1"/>
</dbReference>
<comment type="caution">
    <text evidence="17">The sequence shown here is derived from an EMBL/GenBank/DDBJ whole genome shotgun (WGS) entry which is preliminary data.</text>
</comment>
<dbReference type="InterPro" id="IPR039686">
    <property type="entry name" value="FANCM/Mph1-like_ID"/>
</dbReference>
<dbReference type="GO" id="GO:0045003">
    <property type="term" value="P:double-strand break repair via synthesis-dependent strand annealing"/>
    <property type="evidence" value="ECO:0007669"/>
    <property type="project" value="TreeGrafter"/>
</dbReference>
<evidence type="ECO:0000313" key="18">
    <source>
        <dbReference type="Proteomes" id="UP001140513"/>
    </source>
</evidence>
<feature type="compositionally biased region" description="Acidic residues" evidence="14">
    <location>
        <begin position="1299"/>
        <end position="1316"/>
    </location>
</feature>
<evidence type="ECO:0000256" key="12">
    <source>
        <dbReference type="ARBA" id="ARBA00047995"/>
    </source>
</evidence>
<comment type="function">
    <text evidence="1 13">ATP-dependent DNA helicase involved in DNA damage repair by homologous recombination and in genome maintenance. Capable of unwinding D-loops. Plays a role in limiting crossover recombinants during mitotic DNA double-strand break (DSB) repair. Component of a FANCM-MHF complex which promotes gene conversion at blocked replication forks, probably by reversal of the stalled fork.</text>
</comment>
<evidence type="ECO:0000256" key="10">
    <source>
        <dbReference type="ARBA" id="ARBA00023204"/>
    </source>
</evidence>
<comment type="similarity">
    <text evidence="3 13">Belongs to the DEAD box helicase family. DEAH subfamily. FANCM sub-subfamily.</text>
</comment>
<name>A0A9W8XAD6_9PLEO</name>
<evidence type="ECO:0000256" key="11">
    <source>
        <dbReference type="ARBA" id="ARBA00023242"/>
    </source>
</evidence>
<sequence length="1365" mass="151601">MCTRGKQTRPLPALQHAPIARPPSSRGGMDSDDDFGDDFDDTAFLEAATQAEKEKTPPESPRPLKRRKIDLPNAKTGPTSPNKHTGNRRPRPFLSSSEDDDVDEESDEYAPVANHRKRASTKHHGDDSTAAISVASTTRKKRGRPKKIADENDSESESPRKLGVAEQRQNRIHRPSVARDLTDVYLTQPPREASPPWMPRGAIWQKPATSIGIHKPVVFDAMKTMMLPRRHSIASRPASQASRGSESASPTRPVMSPNPAAVNGTLMQYDATEELADLPSDAFASSSSSPQKHDDVVLVSERRTRVVAPQAGLRQTTLFGRTVVNGEIPQSQVNKRYSYIVDQPEEPPTHHKLDPEAIKTWVYPTNLGTIRDYQFNIVARGLFHNLLVALPTGLGKTFIAATIMLNFFRWTTEAQIVFVAPTKPLVAQQIDACFHICGIPRSATTMLIGGVAPALRAEEWASKRVFFMTPQTLVNDLKHGYADPKKIVLLVVDEAHRATGGYAYVEAVSFLRRFNDSFRVLALTATPGADIDAVQKVIDGLDISRVEIRTERSLDIVKYIHGRRVEKKVFKTSDEMQMCMDLYSQALQPTVNKVAGLNAFYSKDPLDITPYGVTLARKRWAQDAGQRATPAQKGMVNSVFTILGSISQGMELLKFHGIGPFYVKMKEFRDSQSQGKSKTKESICNSDAFKKLMTRLQTWTGDEHFVGHPKMEFLQQAILDHFVNAGDGSGTDTAATQTRIMVFAHFRDSAEEIVRVLRRHQPMIRPRVFVGQSSGKNSEGMNQKEQLAVIEKFKEGTFNTLVATSIGEEGLDIGDLDLIILYDSKASPIRMLQRMGRTGRKREGKVIFLQMEGKEENDANKAKDSYETMQELIAEGSRFNFHDEISRRILPRDVQPVVERRAVEIPMENSQSDWLPEPKKKRGKPLKKPPKKFNMPDGVITGFVTANHMGEEIAPKSRTTKAAPVYPSEEVLELPSLESVLLDEPASQDLQQRYINIFDEDDEFISALNLRAYPEHQRVLSKTHGFPRHGRATQSFVRTMQRIHAMDDERLDDFRSRLHLEDMEDTPPNIIVSDTATAPIITDDMWADDDPASQPLQKAKAKPRPKPKARADAAPAAPDDFWADEDPLSQPLSKAKAKPGPKAKAKADPKPKATITPKQAAPRGRPRKDPSATTTSARARKTNTPTFRAPTWRDSGLAEEGEESSPPPTDPRMRIASQAETIGSEDSAGAFDPQDTQAYRLDSDLVSFIADDDENMELAPTSSLPGRSFNGLGKGTQAILKAAQPKRAKKVEKIFTSDISDDDAVVSSDSGDDFPGDDFPRRTSKATTSDARAFVVDSASEVEDDDEPVVPRKRARRVIEDDDDE</sequence>